<keyword evidence="2" id="KW-1185">Reference proteome</keyword>
<proteinExistence type="predicted"/>
<accession>A0ABX1E9B6</accession>
<sequence length="128" mass="13593">MFATRRSASAILHSLAIGLLPAAPLAGLALVRMEPPIRLFRVMTIREDLLLGLTDQDLAALGAGPVAERLARRIVAEGQLSGWRYVVGRGADGAPQLAARHRVAVLRQDALLVEPYHAALPVLPPPAA</sequence>
<evidence type="ECO:0000313" key="1">
    <source>
        <dbReference type="EMBL" id="NKC33781.1"/>
    </source>
</evidence>
<dbReference type="Proteomes" id="UP000787635">
    <property type="component" value="Unassembled WGS sequence"/>
</dbReference>
<gene>
    <name evidence="1" type="ORF">HEQ75_23170</name>
</gene>
<organism evidence="1 2">
    <name type="scientific">Falsiroseomonas selenitidurans</name>
    <dbReference type="NCBI Taxonomy" id="2716335"/>
    <lineage>
        <taxon>Bacteria</taxon>
        <taxon>Pseudomonadati</taxon>
        <taxon>Pseudomonadota</taxon>
        <taxon>Alphaproteobacteria</taxon>
        <taxon>Acetobacterales</taxon>
        <taxon>Roseomonadaceae</taxon>
        <taxon>Falsiroseomonas</taxon>
    </lineage>
</organism>
<dbReference type="EMBL" id="JAAVNE010000054">
    <property type="protein sequence ID" value="NKC33781.1"/>
    <property type="molecule type" value="Genomic_DNA"/>
</dbReference>
<comment type="caution">
    <text evidence="1">The sequence shown here is derived from an EMBL/GenBank/DDBJ whole genome shotgun (WGS) entry which is preliminary data.</text>
</comment>
<protein>
    <submittedName>
        <fullName evidence="1">Uncharacterized protein</fullName>
    </submittedName>
</protein>
<name>A0ABX1E9B6_9PROT</name>
<evidence type="ECO:0000313" key="2">
    <source>
        <dbReference type="Proteomes" id="UP000787635"/>
    </source>
</evidence>
<reference evidence="1 2" key="1">
    <citation type="submission" date="2020-03" db="EMBL/GenBank/DDBJ databases">
        <title>Roseomonas selenitidurans sp. nov. isolated from urban soil.</title>
        <authorList>
            <person name="Liu H."/>
        </authorList>
    </citation>
    <scope>NUCLEOTIDE SEQUENCE [LARGE SCALE GENOMIC DNA]</scope>
    <source>
        <strain evidence="1 2">BU-1</strain>
    </source>
</reference>
<dbReference type="RefSeq" id="WP_168034503.1">
    <property type="nucleotide sequence ID" value="NZ_JAAVNE010000054.1"/>
</dbReference>